<keyword evidence="2" id="KW-1185">Reference proteome</keyword>
<sequence>MGYCCYDPPTNCTYITMDVTFLELDLFYSLSISTSPLQGETWVEEQKWWECIDFSSIDTGVSNIDDVVGGMGDVIEVNEPSTMTTSDNATIEGADHTLHDSAIEKTLLLQVPDNDESPIENILEVTSPTLSVGHVLDTSPTGYHLPFRHNRGKPLVRYSLDLAGKGSKFQFLHEAIPGFDGHYDHWSMLMEKFLRYMEYFLRYMECWQVVEPTARVTLSAIDRPILKTNFCRETSKDIWNSLKKKYQSEELQTFRKKFETLAMKDGGPVTSYYARTMGVNNKIVSGVMLDVSGSSEHT</sequence>
<evidence type="ECO:0000313" key="2">
    <source>
        <dbReference type="Proteomes" id="UP001370490"/>
    </source>
</evidence>
<dbReference type="PANTHER" id="PTHR35317">
    <property type="entry name" value="OS04G0629600 PROTEIN"/>
    <property type="match status" value="1"/>
</dbReference>
<reference evidence="1 2" key="1">
    <citation type="submission" date="2023-12" db="EMBL/GenBank/DDBJ databases">
        <title>A high-quality genome assembly for Dillenia turbinata (Dilleniales).</title>
        <authorList>
            <person name="Chanderbali A."/>
        </authorList>
    </citation>
    <scope>NUCLEOTIDE SEQUENCE [LARGE SCALE GENOMIC DNA]</scope>
    <source>
        <strain evidence="1">LSX21</strain>
        <tissue evidence="1">Leaf</tissue>
    </source>
</reference>
<dbReference type="AlphaFoldDB" id="A0AAN8Z064"/>
<dbReference type="PANTHER" id="PTHR35317:SF27">
    <property type="entry name" value="RETROVIRUS-RELATED POL POLYPROTEIN FROM TRANSPOSON TNT 1-94"/>
    <property type="match status" value="1"/>
</dbReference>
<evidence type="ECO:0000313" key="1">
    <source>
        <dbReference type="EMBL" id="KAK6915918.1"/>
    </source>
</evidence>
<accession>A0AAN8Z064</accession>
<dbReference type="Proteomes" id="UP001370490">
    <property type="component" value="Unassembled WGS sequence"/>
</dbReference>
<name>A0AAN8Z064_9MAGN</name>
<dbReference type="EMBL" id="JBAMMX010000024">
    <property type="protein sequence ID" value="KAK6915918.1"/>
    <property type="molecule type" value="Genomic_DNA"/>
</dbReference>
<gene>
    <name evidence="1" type="ORF">RJ641_018779</name>
</gene>
<proteinExistence type="predicted"/>
<protein>
    <submittedName>
        <fullName evidence="1">Uncharacterized protein</fullName>
    </submittedName>
</protein>
<organism evidence="1 2">
    <name type="scientific">Dillenia turbinata</name>
    <dbReference type="NCBI Taxonomy" id="194707"/>
    <lineage>
        <taxon>Eukaryota</taxon>
        <taxon>Viridiplantae</taxon>
        <taxon>Streptophyta</taxon>
        <taxon>Embryophyta</taxon>
        <taxon>Tracheophyta</taxon>
        <taxon>Spermatophyta</taxon>
        <taxon>Magnoliopsida</taxon>
        <taxon>eudicotyledons</taxon>
        <taxon>Gunneridae</taxon>
        <taxon>Pentapetalae</taxon>
        <taxon>Dilleniales</taxon>
        <taxon>Dilleniaceae</taxon>
        <taxon>Dillenia</taxon>
    </lineage>
</organism>
<comment type="caution">
    <text evidence="1">The sequence shown here is derived from an EMBL/GenBank/DDBJ whole genome shotgun (WGS) entry which is preliminary data.</text>
</comment>